<name>A0ABP1CZW8_9APHY</name>
<dbReference type="Proteomes" id="UP001497453">
    <property type="component" value="Chromosome 2"/>
</dbReference>
<sequence>MGDRTSSSAAPTEMSSSAADRPSTSASSKMDVDDDDANFKEEQRRLLIAHLATTVNGCLSELGYFPGTVQKLQQLENENLFLREQYNGIFSDNKKLLHWHNLANKELNLLRQELGRLGVVIPNYRPLPPLQVPQATQQSQQHPPIRMRPPVGFAGPSQGMAPPRSHSRRVSLPAIQAGAFQGVGRPPSSASGSSPMSLQDVADQIPHIARMGNMQGPSNVVITSTSSPASASTPARFPAPGPPIAFQNQSRHDQPMEIIDLTDIDGDDSPISEGTRKKPRLEPPDQDVFTLGGQLQEVAIQSPNYPESENGTGFSTPVGGGVSGAIQAEEEEEDIELDEDGLCTIDFCIRAAFTDDEGNGRICRMCEARYNVTVDEDPSVEKPKPFVNAEIADLVKHCETEHPIGWKTLRTPPDASDSP</sequence>
<gene>
    <name evidence="2" type="ORF">GFSPODELE1_LOCUS3138</name>
</gene>
<dbReference type="EMBL" id="OZ037945">
    <property type="protein sequence ID" value="CAL1700414.1"/>
    <property type="molecule type" value="Genomic_DNA"/>
</dbReference>
<feature type="region of interest" description="Disordered" evidence="1">
    <location>
        <begin position="150"/>
        <end position="169"/>
    </location>
</feature>
<feature type="compositionally biased region" description="Basic and acidic residues" evidence="1">
    <location>
        <begin position="274"/>
        <end position="283"/>
    </location>
</feature>
<keyword evidence="3" id="KW-1185">Reference proteome</keyword>
<feature type="region of interest" description="Disordered" evidence="1">
    <location>
        <begin position="262"/>
        <end position="285"/>
    </location>
</feature>
<reference evidence="3" key="1">
    <citation type="submission" date="2024-04" db="EMBL/GenBank/DDBJ databases">
        <authorList>
            <person name="Shaw F."/>
            <person name="Minotto A."/>
        </authorList>
    </citation>
    <scope>NUCLEOTIDE SEQUENCE [LARGE SCALE GENOMIC DNA]</scope>
</reference>
<feature type="compositionally biased region" description="Low complexity" evidence="1">
    <location>
        <begin position="1"/>
        <end position="19"/>
    </location>
</feature>
<evidence type="ECO:0000313" key="2">
    <source>
        <dbReference type="EMBL" id="CAL1700414.1"/>
    </source>
</evidence>
<evidence type="ECO:0000313" key="3">
    <source>
        <dbReference type="Proteomes" id="UP001497453"/>
    </source>
</evidence>
<evidence type="ECO:0000256" key="1">
    <source>
        <dbReference type="SAM" id="MobiDB-lite"/>
    </source>
</evidence>
<feature type="region of interest" description="Disordered" evidence="1">
    <location>
        <begin position="1"/>
        <end position="34"/>
    </location>
</feature>
<proteinExistence type="predicted"/>
<organism evidence="2 3">
    <name type="scientific">Somion occarium</name>
    <dbReference type="NCBI Taxonomy" id="3059160"/>
    <lineage>
        <taxon>Eukaryota</taxon>
        <taxon>Fungi</taxon>
        <taxon>Dikarya</taxon>
        <taxon>Basidiomycota</taxon>
        <taxon>Agaricomycotina</taxon>
        <taxon>Agaricomycetes</taxon>
        <taxon>Polyporales</taxon>
        <taxon>Cerrenaceae</taxon>
        <taxon>Somion</taxon>
    </lineage>
</organism>
<accession>A0ABP1CZW8</accession>
<protein>
    <submittedName>
        <fullName evidence="2">Uncharacterized protein</fullName>
    </submittedName>
</protein>